<name>A0A2C6MBS4_9FIRM</name>
<dbReference type="AlphaFoldDB" id="A0A2C6MBS4"/>
<proteinExistence type="predicted"/>
<keyword evidence="3" id="KW-1185">Reference proteome</keyword>
<accession>A0A2C6MBS4</accession>
<feature type="domain" description="DUF6431" evidence="1">
    <location>
        <begin position="44"/>
        <end position="141"/>
    </location>
</feature>
<organism evidence="2 3">
    <name type="scientific">Desulforamulus profundi</name>
    <dbReference type="NCBI Taxonomy" id="1383067"/>
    <lineage>
        <taxon>Bacteria</taxon>
        <taxon>Bacillati</taxon>
        <taxon>Bacillota</taxon>
        <taxon>Clostridia</taxon>
        <taxon>Eubacteriales</taxon>
        <taxon>Peptococcaceae</taxon>
        <taxon>Desulforamulus</taxon>
    </lineage>
</organism>
<dbReference type="Pfam" id="PF20020">
    <property type="entry name" value="DUF6431"/>
    <property type="match status" value="1"/>
</dbReference>
<evidence type="ECO:0000313" key="3">
    <source>
        <dbReference type="Proteomes" id="UP000222564"/>
    </source>
</evidence>
<dbReference type="OrthoDB" id="2867419at2"/>
<reference evidence="2 3" key="1">
    <citation type="submission" date="2013-09" db="EMBL/GenBank/DDBJ databases">
        <title>Biodegradation of hydrocarbons in the deep terrestrial subsurface : characterization of a microbial consortium composed of two Desulfotomaculum species originating from a deep geological formation.</title>
        <authorList>
            <person name="Aullo T."/>
            <person name="Berlendis S."/>
            <person name="Lascourreges J.-F."/>
            <person name="Dessort D."/>
            <person name="Saint-Laurent S."/>
            <person name="Schraauwers B."/>
            <person name="Mas J."/>
            <person name="Magot M."/>
            <person name="Ranchou-Peyruse A."/>
        </authorList>
    </citation>
    <scope>NUCLEOTIDE SEQUENCE [LARGE SCALE GENOMIC DNA]</scope>
    <source>
        <strain evidence="2 3">Bs107</strain>
    </source>
</reference>
<dbReference type="InterPro" id="IPR045536">
    <property type="entry name" value="DUF6431"/>
</dbReference>
<protein>
    <recommendedName>
        <fullName evidence="1">DUF6431 domain-containing protein</fullName>
    </recommendedName>
</protein>
<comment type="caution">
    <text evidence="2">The sequence shown here is derived from an EMBL/GenBank/DDBJ whole genome shotgun (WGS) entry which is preliminary data.</text>
</comment>
<dbReference type="EMBL" id="AWQQ01000047">
    <property type="protein sequence ID" value="PHJ38669.1"/>
    <property type="molecule type" value="Genomic_DNA"/>
</dbReference>
<dbReference type="RefSeq" id="WP_099082907.1">
    <property type="nucleotide sequence ID" value="NZ_AWQQ01000047.1"/>
</dbReference>
<evidence type="ECO:0000259" key="1">
    <source>
        <dbReference type="Pfam" id="PF20020"/>
    </source>
</evidence>
<evidence type="ECO:0000313" key="2">
    <source>
        <dbReference type="EMBL" id="PHJ38669.1"/>
    </source>
</evidence>
<dbReference type="Proteomes" id="UP000222564">
    <property type="component" value="Unassembled WGS sequence"/>
</dbReference>
<gene>
    <name evidence="2" type="ORF">P378_09320</name>
</gene>
<sequence>MARQPVPSSQQQHIMILIEEPLTVQTYLQLFADGCPEKFRPRICPHCLTQVLLHRHGKYNRHAYTPDGQSRLPIYRFICPNPNCRKTTALLPSFLKEHHQISLDLQEKVIRQQAEGKTLVQLSEELEVPGGPFSEKTIWRWIRTWNKDLVNYVSVVWKFILEFIPHLQLPVGTNKPRQEWGWLFYAWDQLKAKFPRIAVGSMLSWL</sequence>